<proteinExistence type="predicted"/>
<protein>
    <submittedName>
        <fullName evidence="1">Uncharacterized protein</fullName>
    </submittedName>
</protein>
<dbReference type="EMBL" id="MRCC01000007">
    <property type="protein sequence ID" value="OKH27072.1"/>
    <property type="molecule type" value="Genomic_DNA"/>
</dbReference>
<gene>
    <name evidence="1" type="ORF">NIES1031_10150</name>
</gene>
<evidence type="ECO:0000313" key="1">
    <source>
        <dbReference type="EMBL" id="OKH27072.1"/>
    </source>
</evidence>
<accession>A0A1U7HU09</accession>
<keyword evidence="2" id="KW-1185">Reference proteome</keyword>
<evidence type="ECO:0000313" key="2">
    <source>
        <dbReference type="Proteomes" id="UP000185984"/>
    </source>
</evidence>
<dbReference type="STRING" id="247279.NIES1031_10150"/>
<comment type="caution">
    <text evidence="1">The sequence shown here is derived from an EMBL/GenBank/DDBJ whole genome shotgun (WGS) entry which is preliminary data.</text>
</comment>
<organism evidence="1 2">
    <name type="scientific">Chroogloeocystis siderophila 5.2 s.c.1</name>
    <dbReference type="NCBI Taxonomy" id="247279"/>
    <lineage>
        <taxon>Bacteria</taxon>
        <taxon>Bacillati</taxon>
        <taxon>Cyanobacteriota</taxon>
        <taxon>Cyanophyceae</taxon>
        <taxon>Oscillatoriophycideae</taxon>
        <taxon>Chroococcales</taxon>
        <taxon>Chroococcaceae</taxon>
        <taxon>Chroogloeocystis</taxon>
    </lineage>
</organism>
<name>A0A1U7HU09_9CHRO</name>
<dbReference type="AlphaFoldDB" id="A0A1U7HU09"/>
<reference evidence="1 2" key="1">
    <citation type="submission" date="2016-11" db="EMBL/GenBank/DDBJ databases">
        <title>Draft Genome Sequences of Nine Cyanobacterial Strains from Diverse Habitats.</title>
        <authorList>
            <person name="Zhu T."/>
            <person name="Hou S."/>
            <person name="Lu X."/>
            <person name="Hess W.R."/>
        </authorList>
    </citation>
    <scope>NUCLEOTIDE SEQUENCE [LARGE SCALE GENOMIC DNA]</scope>
    <source>
        <strain evidence="1 2">5.2 s.c.1</strain>
    </source>
</reference>
<sequence length="75" mass="8161">MPSDEAIALGGHNLPIQSRMQMFQEYAVPLAERVAKQALVSASASVDPGQSESKIEDAIGLVMLRCHHDCRIKLT</sequence>
<dbReference type="Proteomes" id="UP000185984">
    <property type="component" value="Unassembled WGS sequence"/>
</dbReference>